<dbReference type="PANTHER" id="PTHR46858:SF5">
    <property type="entry name" value="E3 UBIQUITIN-PROTEIN LIGASE APD1-RELATED"/>
    <property type="match status" value="1"/>
</dbReference>
<evidence type="ECO:0000256" key="5">
    <source>
        <dbReference type="SAM" id="MobiDB-lite"/>
    </source>
</evidence>
<feature type="region of interest" description="Disordered" evidence="5">
    <location>
        <begin position="224"/>
        <end position="293"/>
    </location>
</feature>
<keyword evidence="1" id="KW-0479">Metal-binding</keyword>
<dbReference type="Proteomes" id="UP000747542">
    <property type="component" value="Unassembled WGS sequence"/>
</dbReference>
<feature type="compositionally biased region" description="Polar residues" evidence="5">
    <location>
        <begin position="491"/>
        <end position="508"/>
    </location>
</feature>
<keyword evidence="2 4" id="KW-0863">Zinc-finger</keyword>
<dbReference type="Gene3D" id="1.10.245.10">
    <property type="entry name" value="SWIB/MDM2 domain"/>
    <property type="match status" value="1"/>
</dbReference>
<accession>A0A8J5MPD9</accession>
<dbReference type="InterPro" id="IPR013083">
    <property type="entry name" value="Znf_RING/FYVE/PHD"/>
</dbReference>
<name>A0A8J5MPD9_HOMAM</name>
<feature type="region of interest" description="Disordered" evidence="5">
    <location>
        <begin position="586"/>
        <end position="627"/>
    </location>
</feature>
<evidence type="ECO:0000256" key="2">
    <source>
        <dbReference type="ARBA" id="ARBA00022771"/>
    </source>
</evidence>
<dbReference type="GO" id="GO:0008270">
    <property type="term" value="F:zinc ion binding"/>
    <property type="evidence" value="ECO:0007669"/>
    <property type="project" value="UniProtKB-KW"/>
</dbReference>
<evidence type="ECO:0000256" key="1">
    <source>
        <dbReference type="ARBA" id="ARBA00022723"/>
    </source>
</evidence>
<dbReference type="EMBL" id="JAHLQT010034244">
    <property type="protein sequence ID" value="KAG7158918.1"/>
    <property type="molecule type" value="Genomic_DNA"/>
</dbReference>
<feature type="domain" description="RING-type" evidence="6">
    <location>
        <begin position="744"/>
        <end position="785"/>
    </location>
</feature>
<dbReference type="Gene3D" id="3.30.40.10">
    <property type="entry name" value="Zinc/RING finger domain, C3HC4 (zinc finger)"/>
    <property type="match status" value="1"/>
</dbReference>
<protein>
    <submittedName>
        <fullName evidence="7">Mdm4-like</fullName>
    </submittedName>
</protein>
<feature type="compositionally biased region" description="Polar residues" evidence="5">
    <location>
        <begin position="249"/>
        <end position="265"/>
    </location>
</feature>
<evidence type="ECO:0000313" key="8">
    <source>
        <dbReference type="Proteomes" id="UP000747542"/>
    </source>
</evidence>
<reference evidence="7" key="1">
    <citation type="journal article" date="2021" name="Sci. Adv.">
        <title>The American lobster genome reveals insights on longevity, neural, and immune adaptations.</title>
        <authorList>
            <person name="Polinski J.M."/>
            <person name="Zimin A.V."/>
            <person name="Clark K.F."/>
            <person name="Kohn A.B."/>
            <person name="Sadowski N."/>
            <person name="Timp W."/>
            <person name="Ptitsyn A."/>
            <person name="Khanna P."/>
            <person name="Romanova D.Y."/>
            <person name="Williams P."/>
            <person name="Greenwood S.J."/>
            <person name="Moroz L.L."/>
            <person name="Walt D.R."/>
            <person name="Bodnar A.G."/>
        </authorList>
    </citation>
    <scope>NUCLEOTIDE SEQUENCE</scope>
    <source>
        <strain evidence="7">GMGI-L3</strain>
    </source>
</reference>
<organism evidence="7 8">
    <name type="scientific">Homarus americanus</name>
    <name type="common">American lobster</name>
    <dbReference type="NCBI Taxonomy" id="6706"/>
    <lineage>
        <taxon>Eukaryota</taxon>
        <taxon>Metazoa</taxon>
        <taxon>Ecdysozoa</taxon>
        <taxon>Arthropoda</taxon>
        <taxon>Crustacea</taxon>
        <taxon>Multicrustacea</taxon>
        <taxon>Malacostraca</taxon>
        <taxon>Eumalacostraca</taxon>
        <taxon>Eucarida</taxon>
        <taxon>Decapoda</taxon>
        <taxon>Pleocyemata</taxon>
        <taxon>Astacidea</taxon>
        <taxon>Nephropoidea</taxon>
        <taxon>Nephropidae</taxon>
        <taxon>Homarus</taxon>
    </lineage>
</organism>
<comment type="caution">
    <text evidence="7">The sequence shown here is derived from an EMBL/GenBank/DDBJ whole genome shotgun (WGS) entry which is preliminary data.</text>
</comment>
<keyword evidence="3" id="KW-0862">Zinc</keyword>
<feature type="region of interest" description="Disordered" evidence="5">
    <location>
        <begin position="425"/>
        <end position="458"/>
    </location>
</feature>
<dbReference type="PANTHER" id="PTHR46858">
    <property type="entry name" value="OS05G0521000 PROTEIN"/>
    <property type="match status" value="1"/>
</dbReference>
<sequence>MPPDLSEAARSLAVLPPQSCGEVLSASPPSRPSTEYISSSNGIVDVGLQSQEYQSSPRPVAENFTCYNGGQSHQPHSQVVGSEAGNGGGGCNDTGARKPILSSFINMYHLTPALRATFASVGATDRNYLFREVLQLLKKYLFSKVHLFDPDDKLYVNCASDPLGQALQVDRFHYNDVKLLISKHIIRAQPDSVNGACSQTIGNGYPPRTPPSCALVNTNNGLDTTNGRTELLVPTSTTTPGHSTTSGTCFNSRELLSSQQSTGSSIPVPGPSRESEGAPDHRRHSRTTNHLPYTVLIPEIPDSNSEAESEYSIQGYETALCRNTEFEESDDEELGNEDSYEEYEIASDDAKEEEHSDDDDSVVEYVEIALLAIHALCQDDSEEDFWADDSDTDDQSLDDPELVVERWDCLSCGVKNKPFVRKNWLPDRPRKRRRKPRPKKRRTRFRSESIQSDDQSSEKTLKTFENFMVSNCSTGSTSYSQELEELPELPRTSSTASTVSLKSGSPCRSVSFDKGRYSSQDSGISLSQDLLIEFDEEQNMEDNRVQAEDVQVSKVQLSHTHQKPSISRECISTSTLSLLTEANLDAGASSSRKRKSSISEDVKPHKRAKDCEVNESSDEEESDDDSHIEVQAKGFAQFLQSPAGKERLRLKDINVEAKGMAQDLESAAGEERLKDINIEVKAKGFIQFLQTPAGNEWLNSPDGKQFLYSQNFQEVLVEAYGTDMSMGSSSLNSVEPSSGISSLCSICCLRPKNAAIIHGRLSHQATCYQCARRLLNSGSRCPVCRRKIHMVCKHIIT</sequence>
<dbReference type="Pfam" id="PF13920">
    <property type="entry name" value="zf-C3HC4_3"/>
    <property type="match status" value="1"/>
</dbReference>
<dbReference type="InterPro" id="IPR036885">
    <property type="entry name" value="SWIB_MDM2_dom_sf"/>
</dbReference>
<feature type="compositionally biased region" description="Polar residues" evidence="5">
    <location>
        <begin position="65"/>
        <end position="80"/>
    </location>
</feature>
<proteinExistence type="predicted"/>
<gene>
    <name evidence="7" type="primary">MDM4-L</name>
    <name evidence="7" type="ORF">Hamer_G006296</name>
</gene>
<dbReference type="InterPro" id="IPR001841">
    <property type="entry name" value="Znf_RING"/>
</dbReference>
<feature type="region of interest" description="Disordered" evidence="5">
    <location>
        <begin position="479"/>
        <end position="522"/>
    </location>
</feature>
<dbReference type="PROSITE" id="PS50089">
    <property type="entry name" value="ZF_RING_2"/>
    <property type="match status" value="1"/>
</dbReference>
<evidence type="ECO:0000256" key="3">
    <source>
        <dbReference type="ARBA" id="ARBA00022833"/>
    </source>
</evidence>
<dbReference type="GO" id="GO:0043066">
    <property type="term" value="P:negative regulation of apoptotic process"/>
    <property type="evidence" value="ECO:0007669"/>
    <property type="project" value="TreeGrafter"/>
</dbReference>
<dbReference type="GO" id="GO:0010468">
    <property type="term" value="P:regulation of gene expression"/>
    <property type="evidence" value="ECO:0007669"/>
    <property type="project" value="TreeGrafter"/>
</dbReference>
<feature type="region of interest" description="Disordered" evidence="5">
    <location>
        <begin position="19"/>
        <end position="38"/>
    </location>
</feature>
<evidence type="ECO:0000259" key="6">
    <source>
        <dbReference type="PROSITE" id="PS50089"/>
    </source>
</evidence>
<dbReference type="AlphaFoldDB" id="A0A8J5MPD9"/>
<feature type="compositionally biased region" description="Low complexity" evidence="5">
    <location>
        <begin position="234"/>
        <end position="248"/>
    </location>
</feature>
<dbReference type="GO" id="GO:0061630">
    <property type="term" value="F:ubiquitin protein ligase activity"/>
    <property type="evidence" value="ECO:0007669"/>
    <property type="project" value="TreeGrafter"/>
</dbReference>
<dbReference type="GO" id="GO:0016567">
    <property type="term" value="P:protein ubiquitination"/>
    <property type="evidence" value="ECO:0007669"/>
    <property type="project" value="TreeGrafter"/>
</dbReference>
<evidence type="ECO:0000313" key="7">
    <source>
        <dbReference type="EMBL" id="KAG7158918.1"/>
    </source>
</evidence>
<keyword evidence="8" id="KW-1185">Reference proteome</keyword>
<feature type="compositionally biased region" description="Acidic residues" evidence="5">
    <location>
        <begin position="613"/>
        <end position="624"/>
    </location>
</feature>
<dbReference type="SUPFAM" id="SSF47592">
    <property type="entry name" value="SWIB/MDM2 domain"/>
    <property type="match status" value="1"/>
</dbReference>
<dbReference type="CDD" id="cd16646">
    <property type="entry name" value="mRING-HC-C2H2C4_MDM2-like"/>
    <property type="match status" value="1"/>
</dbReference>
<feature type="region of interest" description="Disordered" evidence="5">
    <location>
        <begin position="64"/>
        <end position="91"/>
    </location>
</feature>
<feature type="compositionally biased region" description="Basic residues" evidence="5">
    <location>
        <begin position="429"/>
        <end position="444"/>
    </location>
</feature>
<evidence type="ECO:0000256" key="4">
    <source>
        <dbReference type="PROSITE-ProRule" id="PRU00175"/>
    </source>
</evidence>